<evidence type="ECO:0000313" key="4">
    <source>
        <dbReference type="Proteomes" id="UP000585836"/>
    </source>
</evidence>
<dbReference type="PANTHER" id="PTHR12147:SF26">
    <property type="entry name" value="PEPTIDASE M28 DOMAIN-CONTAINING PROTEIN"/>
    <property type="match status" value="1"/>
</dbReference>
<evidence type="ECO:0000259" key="2">
    <source>
        <dbReference type="Pfam" id="PF04389"/>
    </source>
</evidence>
<sequence>MAVLFFDIGATLADVSFEADGSLRFSPRPRVLDVLDHFADVRKGIISNPGPGQGAAERAAAALDEAFAGQFADDRLIHWGPKTSRAIFDEAVTSAEGTADGCVFVGEDHDERALARTAGMRTAAHPVFAQAAVDNRPVLWTRIGLPQGRTLAQLEALANGTEVVPVHVASDRLVLAMATTLGAEVLQRGGFITDLRGSVEDTAAFLVRDDRPVTMPEGFTDASDESSADTETVLRAAAAYGFVCAEVAGKAPPVGSLGPAPGGVYVAAPAGTAIEHVHPPGARPGHTERLLPDPALLSRPGEVQTEEFAVEGLAEGSGNGVPSPETVAAVRAAVTPEALRGHVARLSGVDPLVAGQPGKVRSRDASAADNARVVDALSLRFQELGLTVRRHAFRWRGHRLFNLEAEHRVEGADSAVLVTAHLDSTAASGHFVDADGRPRPYDPAVDPAPGADDDGSGTAAVLTAAECLRALIADGRQPTRTVRFVLFNAEEQGLVGSKFYARAAAATGDRIVGVLQMDMIAGLQSGSAPTVEIHAGSSVPGPVVGASDALGDLVARTVREIASDVTVQQLTGADDPAVGRSDHASFHERGWAAVAVSEDLFSSPQGTPGTGTRQYHTPGDTILDEDHDTQFAASIARCVTTTALTLAGL</sequence>
<dbReference type="Proteomes" id="UP000585836">
    <property type="component" value="Unassembled WGS sequence"/>
</dbReference>
<gene>
    <name evidence="3" type="ORF">FHS34_002055</name>
</gene>
<accession>A0A7W9PRL4</accession>
<dbReference type="PANTHER" id="PTHR12147">
    <property type="entry name" value="METALLOPEPTIDASE M28 FAMILY MEMBER"/>
    <property type="match status" value="1"/>
</dbReference>
<proteinExistence type="predicted"/>
<evidence type="ECO:0000256" key="1">
    <source>
        <dbReference type="SAM" id="MobiDB-lite"/>
    </source>
</evidence>
<reference evidence="3 4" key="1">
    <citation type="submission" date="2020-08" db="EMBL/GenBank/DDBJ databases">
        <title>Genomic Encyclopedia of Type Strains, Phase III (KMG-III): the genomes of soil and plant-associated and newly described type strains.</title>
        <authorList>
            <person name="Whitman W."/>
        </authorList>
    </citation>
    <scope>NUCLEOTIDE SEQUENCE [LARGE SCALE GENOMIC DNA]</scope>
    <source>
        <strain evidence="3 4">CECT 3313</strain>
    </source>
</reference>
<comment type="caution">
    <text evidence="3">The sequence shown here is derived from an EMBL/GenBank/DDBJ whole genome shotgun (WGS) entry which is preliminary data.</text>
</comment>
<protein>
    <submittedName>
        <fullName evidence="3">FMN phosphatase YigB (HAD superfamily)</fullName>
    </submittedName>
</protein>
<dbReference type="EMBL" id="JACHJK010000003">
    <property type="protein sequence ID" value="MBB5926599.1"/>
    <property type="molecule type" value="Genomic_DNA"/>
</dbReference>
<feature type="region of interest" description="Disordered" evidence="1">
    <location>
        <begin position="429"/>
        <end position="457"/>
    </location>
</feature>
<dbReference type="InterPro" id="IPR045175">
    <property type="entry name" value="M28_fam"/>
</dbReference>
<dbReference type="Gene3D" id="3.40.50.1000">
    <property type="entry name" value="HAD superfamily/HAD-like"/>
    <property type="match status" value="1"/>
</dbReference>
<dbReference type="GO" id="GO:0008235">
    <property type="term" value="F:metalloexopeptidase activity"/>
    <property type="evidence" value="ECO:0007669"/>
    <property type="project" value="InterPro"/>
</dbReference>
<dbReference type="SUPFAM" id="SSF56784">
    <property type="entry name" value="HAD-like"/>
    <property type="match status" value="1"/>
</dbReference>
<dbReference type="GO" id="GO:0006508">
    <property type="term" value="P:proteolysis"/>
    <property type="evidence" value="ECO:0007669"/>
    <property type="project" value="InterPro"/>
</dbReference>
<dbReference type="Gene3D" id="3.40.630.10">
    <property type="entry name" value="Zn peptidases"/>
    <property type="match status" value="1"/>
</dbReference>
<organism evidence="3 4">
    <name type="scientific">Streptomyces echinatus</name>
    <dbReference type="NCBI Taxonomy" id="67293"/>
    <lineage>
        <taxon>Bacteria</taxon>
        <taxon>Bacillati</taxon>
        <taxon>Actinomycetota</taxon>
        <taxon>Actinomycetes</taxon>
        <taxon>Kitasatosporales</taxon>
        <taxon>Streptomycetaceae</taxon>
        <taxon>Streptomyces</taxon>
    </lineage>
</organism>
<dbReference type="RefSeq" id="WP_184963416.1">
    <property type="nucleotide sequence ID" value="NZ_JACHJK010000003.1"/>
</dbReference>
<dbReference type="InterPro" id="IPR036412">
    <property type="entry name" value="HAD-like_sf"/>
</dbReference>
<dbReference type="Pfam" id="PF04389">
    <property type="entry name" value="Peptidase_M28"/>
    <property type="match status" value="1"/>
</dbReference>
<dbReference type="SUPFAM" id="SSF53187">
    <property type="entry name" value="Zn-dependent exopeptidases"/>
    <property type="match status" value="1"/>
</dbReference>
<dbReference type="InterPro" id="IPR023214">
    <property type="entry name" value="HAD_sf"/>
</dbReference>
<name>A0A7W9PRL4_9ACTN</name>
<dbReference type="InterPro" id="IPR007484">
    <property type="entry name" value="Peptidase_M28"/>
</dbReference>
<dbReference type="AlphaFoldDB" id="A0A7W9PRL4"/>
<keyword evidence="4" id="KW-1185">Reference proteome</keyword>
<feature type="domain" description="Peptidase M28" evidence="2">
    <location>
        <begin position="411"/>
        <end position="628"/>
    </location>
</feature>
<feature type="compositionally biased region" description="Low complexity" evidence="1">
    <location>
        <begin position="442"/>
        <end position="457"/>
    </location>
</feature>
<evidence type="ECO:0000313" key="3">
    <source>
        <dbReference type="EMBL" id="MBB5926599.1"/>
    </source>
</evidence>